<dbReference type="GO" id="GO:0016042">
    <property type="term" value="P:lipid catabolic process"/>
    <property type="evidence" value="ECO:0007669"/>
    <property type="project" value="UniProtKB-UniRule"/>
</dbReference>
<keyword evidence="1 4" id="KW-0378">Hydrolase</keyword>
<evidence type="ECO:0000256" key="1">
    <source>
        <dbReference type="ARBA" id="ARBA00022801"/>
    </source>
</evidence>
<dbReference type="RefSeq" id="WP_145264719.1">
    <property type="nucleotide sequence ID" value="NZ_CP036316.1"/>
</dbReference>
<feature type="active site" description="Nucleophile" evidence="4">
    <location>
        <position position="42"/>
    </location>
</feature>
<dbReference type="KEGG" id="chya:V22_32510"/>
<dbReference type="PANTHER" id="PTHR14226:SF78">
    <property type="entry name" value="SLR0060 PROTEIN"/>
    <property type="match status" value="1"/>
</dbReference>
<dbReference type="PANTHER" id="PTHR14226">
    <property type="entry name" value="NEUROPATHY TARGET ESTERASE/SWISS CHEESE D.MELANOGASTER"/>
    <property type="match status" value="1"/>
</dbReference>
<gene>
    <name evidence="6" type="ORF">V22_32510</name>
</gene>
<evidence type="ECO:0000256" key="4">
    <source>
        <dbReference type="PROSITE-ProRule" id="PRU01161"/>
    </source>
</evidence>
<sequence length="688" mass="78072">MAKIGLALSGGGFRATLFHLGVVRFLKDIGKLSEVTDIASVSGGSIFAAHLTLNWDRYTGTDEEFDEAIGEIVRFVQSDVRNYVVRRMPLQFPWRIIAKLTRRSTRNLTPNAVLEQCYERWLYGDTCLYELLENPKLHILATSVSNGGLSVFNRDGLFVQQRSEDKNARFDHIPGTMASIPRVVGASSAFPGFFPPVEFTAADLGVRDGEFPTEFFTDGGVYDNLGIRAFSWLNQNEGAFDEIYVSDAGKPFQILSDNALGFIGQSVRASDILWDRVWQLERENFGKQTGFIFLPITETVSAEESPTLHPVIQAEVQTIRTDLDRFSDEEINALAQHGYEVTRKIFRQTHGPIDVPEGEGWAPIPASRLPGLSNGWSRKTGPAPPTEAARKLRASATRRIWSTLFDWRDWPSYLYVAVAVFVFGFLPLQIYKLYKHSQVQQTVIDSIADGHPDIRRILQLIDTNPLRDWSPDAVETIDVRGEPDHSGVQIKSYTRIIDLRNWRPEKQDPQGRGGIYIIDRVDLMLPEGTAEASKINSDVTFSYPSIFNNLEFRQPDQRFPATIRRLSEPVMDYGEKRTLYEVEYHLNGLPRGEPATVEMEFLARIDQALTRAPFVNRFATDLLAVWILFPDDRPYQNYDLVSYPADKSEPPTVMNSRYRINHPYGSLIGWSVVNPAINQVYECRWTNQ</sequence>
<organism evidence="6 7">
    <name type="scientific">Calycomorphotria hydatis</name>
    <dbReference type="NCBI Taxonomy" id="2528027"/>
    <lineage>
        <taxon>Bacteria</taxon>
        <taxon>Pseudomonadati</taxon>
        <taxon>Planctomycetota</taxon>
        <taxon>Planctomycetia</taxon>
        <taxon>Planctomycetales</taxon>
        <taxon>Planctomycetaceae</taxon>
        <taxon>Calycomorphotria</taxon>
    </lineage>
</organism>
<accession>A0A517TC78</accession>
<evidence type="ECO:0000313" key="7">
    <source>
        <dbReference type="Proteomes" id="UP000319976"/>
    </source>
</evidence>
<dbReference type="EMBL" id="CP036316">
    <property type="protein sequence ID" value="QDT65987.1"/>
    <property type="molecule type" value="Genomic_DNA"/>
</dbReference>
<dbReference type="Gene3D" id="3.40.1090.10">
    <property type="entry name" value="Cytosolic phospholipase A2 catalytic domain"/>
    <property type="match status" value="2"/>
</dbReference>
<evidence type="ECO:0000256" key="2">
    <source>
        <dbReference type="ARBA" id="ARBA00022963"/>
    </source>
</evidence>
<dbReference type="GO" id="GO:0016787">
    <property type="term" value="F:hydrolase activity"/>
    <property type="evidence" value="ECO:0007669"/>
    <property type="project" value="UniProtKB-UniRule"/>
</dbReference>
<dbReference type="PROSITE" id="PS51635">
    <property type="entry name" value="PNPLA"/>
    <property type="match status" value="1"/>
</dbReference>
<dbReference type="AlphaFoldDB" id="A0A517TC78"/>
<keyword evidence="7" id="KW-1185">Reference proteome</keyword>
<protein>
    <submittedName>
        <fullName evidence="6">Patatin-like phospholipase</fullName>
    </submittedName>
</protein>
<name>A0A517TC78_9PLAN</name>
<dbReference type="InterPro" id="IPR002641">
    <property type="entry name" value="PNPLA_dom"/>
</dbReference>
<feature type="domain" description="PNPLA" evidence="5">
    <location>
        <begin position="7"/>
        <end position="231"/>
    </location>
</feature>
<dbReference type="InterPro" id="IPR050301">
    <property type="entry name" value="NTE"/>
</dbReference>
<dbReference type="SUPFAM" id="SSF52151">
    <property type="entry name" value="FabD/lysophospholipase-like"/>
    <property type="match status" value="1"/>
</dbReference>
<comment type="caution">
    <text evidence="4">Lacks conserved residue(s) required for the propagation of feature annotation.</text>
</comment>
<keyword evidence="3 4" id="KW-0443">Lipid metabolism</keyword>
<dbReference type="Proteomes" id="UP000319976">
    <property type="component" value="Chromosome"/>
</dbReference>
<feature type="active site" description="Proton acceptor" evidence="4">
    <location>
        <position position="218"/>
    </location>
</feature>
<feature type="short sequence motif" description="DGA/G" evidence="4">
    <location>
        <begin position="218"/>
        <end position="220"/>
    </location>
</feature>
<dbReference type="Pfam" id="PF01734">
    <property type="entry name" value="Patatin"/>
    <property type="match status" value="1"/>
</dbReference>
<dbReference type="InterPro" id="IPR016035">
    <property type="entry name" value="Acyl_Trfase/lysoPLipase"/>
</dbReference>
<keyword evidence="2 4" id="KW-0442">Lipid degradation</keyword>
<evidence type="ECO:0000259" key="5">
    <source>
        <dbReference type="PROSITE" id="PS51635"/>
    </source>
</evidence>
<reference evidence="6 7" key="1">
    <citation type="submission" date="2019-02" db="EMBL/GenBank/DDBJ databases">
        <title>Deep-cultivation of Planctomycetes and their phenomic and genomic characterization uncovers novel biology.</title>
        <authorList>
            <person name="Wiegand S."/>
            <person name="Jogler M."/>
            <person name="Boedeker C."/>
            <person name="Pinto D."/>
            <person name="Vollmers J."/>
            <person name="Rivas-Marin E."/>
            <person name="Kohn T."/>
            <person name="Peeters S.H."/>
            <person name="Heuer A."/>
            <person name="Rast P."/>
            <person name="Oberbeckmann S."/>
            <person name="Bunk B."/>
            <person name="Jeske O."/>
            <person name="Meyerdierks A."/>
            <person name="Storesund J.E."/>
            <person name="Kallscheuer N."/>
            <person name="Luecker S."/>
            <person name="Lage O.M."/>
            <person name="Pohl T."/>
            <person name="Merkel B.J."/>
            <person name="Hornburger P."/>
            <person name="Mueller R.-W."/>
            <person name="Bruemmer F."/>
            <person name="Labrenz M."/>
            <person name="Spormann A.M."/>
            <person name="Op den Camp H."/>
            <person name="Overmann J."/>
            <person name="Amann R."/>
            <person name="Jetten M.S.M."/>
            <person name="Mascher T."/>
            <person name="Medema M.H."/>
            <person name="Devos D.P."/>
            <person name="Kaster A.-K."/>
            <person name="Ovreas L."/>
            <person name="Rohde M."/>
            <person name="Galperin M.Y."/>
            <person name="Jogler C."/>
        </authorList>
    </citation>
    <scope>NUCLEOTIDE SEQUENCE [LARGE SCALE GENOMIC DNA]</scope>
    <source>
        <strain evidence="6 7">V22</strain>
    </source>
</reference>
<evidence type="ECO:0000313" key="6">
    <source>
        <dbReference type="EMBL" id="QDT65987.1"/>
    </source>
</evidence>
<dbReference type="OrthoDB" id="9813090at2"/>
<evidence type="ECO:0000256" key="3">
    <source>
        <dbReference type="ARBA" id="ARBA00023098"/>
    </source>
</evidence>
<proteinExistence type="predicted"/>